<comment type="caution">
    <text evidence="1">The sequence shown here is derived from an EMBL/GenBank/DDBJ whole genome shotgun (WGS) entry which is preliminary data.</text>
</comment>
<gene>
    <name evidence="1" type="ORF">OPV22_016703</name>
</gene>
<protein>
    <submittedName>
        <fullName evidence="1">Uncharacterized protein</fullName>
    </submittedName>
</protein>
<accession>A0AAV8R0L0</accession>
<proteinExistence type="predicted"/>
<keyword evidence="2" id="KW-1185">Reference proteome</keyword>
<name>A0AAV8R0L0_ENSVE</name>
<organism evidence="1 2">
    <name type="scientific">Ensete ventricosum</name>
    <name type="common">Abyssinian banana</name>
    <name type="synonym">Musa ensete</name>
    <dbReference type="NCBI Taxonomy" id="4639"/>
    <lineage>
        <taxon>Eukaryota</taxon>
        <taxon>Viridiplantae</taxon>
        <taxon>Streptophyta</taxon>
        <taxon>Embryophyta</taxon>
        <taxon>Tracheophyta</taxon>
        <taxon>Spermatophyta</taxon>
        <taxon>Magnoliopsida</taxon>
        <taxon>Liliopsida</taxon>
        <taxon>Zingiberales</taxon>
        <taxon>Musaceae</taxon>
        <taxon>Ensete</taxon>
    </lineage>
</organism>
<evidence type="ECO:0000313" key="1">
    <source>
        <dbReference type="EMBL" id="KAJ8484218.1"/>
    </source>
</evidence>
<dbReference type="EMBL" id="JAQQAF010000005">
    <property type="protein sequence ID" value="KAJ8484218.1"/>
    <property type="molecule type" value="Genomic_DNA"/>
</dbReference>
<reference evidence="1 2" key="1">
    <citation type="submission" date="2022-12" db="EMBL/GenBank/DDBJ databases">
        <title>Chromosome-scale assembly of the Ensete ventricosum genome.</title>
        <authorList>
            <person name="Dussert Y."/>
            <person name="Stocks J."/>
            <person name="Wendawek A."/>
            <person name="Woldeyes F."/>
            <person name="Nichols R.A."/>
            <person name="Borrell J.S."/>
        </authorList>
    </citation>
    <scope>NUCLEOTIDE SEQUENCE [LARGE SCALE GENOMIC DNA]</scope>
    <source>
        <strain evidence="2">cv. Maze</strain>
        <tissue evidence="1">Seeds</tissue>
    </source>
</reference>
<sequence length="187" mass="21261">MALFDLGDQISSQLSLVDLQHNNIQKINTGNYSQELILVDNPYCEEGDSESKIWTPIALVHIHIGGCLEYQVPVSSVSVLRPHMNDNRDLQIDLEFFPARKVYFDVSEVFLISSLFNNQNFTVPPEFGPYHFRGQQYIFQAIICLVILHKKRKAKGAASRFRFSGLWNLSTSSSSIPQLTGPRIFLI</sequence>
<evidence type="ECO:0000313" key="2">
    <source>
        <dbReference type="Proteomes" id="UP001222027"/>
    </source>
</evidence>
<dbReference type="AlphaFoldDB" id="A0AAV8R0L0"/>
<dbReference type="Proteomes" id="UP001222027">
    <property type="component" value="Unassembled WGS sequence"/>
</dbReference>